<keyword evidence="1" id="KW-0472">Membrane</keyword>
<feature type="transmembrane region" description="Helical" evidence="1">
    <location>
        <begin position="203"/>
        <end position="224"/>
    </location>
</feature>
<name>A0A4R5BDB9_9ACTN</name>
<dbReference type="OrthoDB" id="3462168at2"/>
<evidence type="ECO:0000313" key="3">
    <source>
        <dbReference type="Proteomes" id="UP000294513"/>
    </source>
</evidence>
<protein>
    <recommendedName>
        <fullName evidence="4">Glycosyltransferase RgtA/B/C/D-like domain-containing protein</fullName>
    </recommendedName>
</protein>
<feature type="transmembrane region" description="Helical" evidence="1">
    <location>
        <begin position="377"/>
        <end position="396"/>
    </location>
</feature>
<organism evidence="2 3">
    <name type="scientific">Actinomadura rubrisoli</name>
    <dbReference type="NCBI Taxonomy" id="2530368"/>
    <lineage>
        <taxon>Bacteria</taxon>
        <taxon>Bacillati</taxon>
        <taxon>Actinomycetota</taxon>
        <taxon>Actinomycetes</taxon>
        <taxon>Streptosporangiales</taxon>
        <taxon>Thermomonosporaceae</taxon>
        <taxon>Actinomadura</taxon>
    </lineage>
</organism>
<feature type="transmembrane region" description="Helical" evidence="1">
    <location>
        <begin position="26"/>
        <end position="45"/>
    </location>
</feature>
<dbReference type="EMBL" id="SMKU01000111">
    <property type="protein sequence ID" value="TDD83565.1"/>
    <property type="molecule type" value="Genomic_DNA"/>
</dbReference>
<accession>A0A4R5BDB9</accession>
<keyword evidence="3" id="KW-1185">Reference proteome</keyword>
<evidence type="ECO:0000313" key="2">
    <source>
        <dbReference type="EMBL" id="TDD83565.1"/>
    </source>
</evidence>
<dbReference type="Proteomes" id="UP000294513">
    <property type="component" value="Unassembled WGS sequence"/>
</dbReference>
<dbReference type="AlphaFoldDB" id="A0A4R5BDB9"/>
<keyword evidence="1" id="KW-0812">Transmembrane</keyword>
<sequence length="604" mass="63504">MTLAIVPPRQSAPPAAARAARRWPVALPWLLAAGTLAQLCVRVWFARARTAPAANPDETGYLLAARWLAGGPGGDLSGNTFYQGGYPLLLSPAYWFSHDPTTVYTTVMVINAVLGAALFPLGYAAARRFGPARRTALPLAWAAALLPATTFFGAFVLADAVLPTLVLGWLLALDRFAREGRTRDAAAASLLVAYTAAVHTRGAVLLAVHLAALAVLVLIALSGLPARSVRWRGPAAFLERLAGTRKALPGPRAALAGLAVTVAGYAAGSALNGRLRAELYPGGVRDLAALLGTRLTTLDGQAWAVSGAVGQIWYLIVSTWGLAGVGIVAVAASLFRRRTPAPTRVMAAVLLAATLGVAYASSSALPDEHRVGNFAYGRYLSLLALVYALAGAAALLRPGARAAARRALGALVVLAGAGVWVTVYAGDRLRTHQFIGFDFPETSFLTGDRTAFHLTEASFAAAGLLCGLLALSRLRRPHAAAAVAVALTGINLAAMTFIMGPSPQRVRPASPLPGPASGGVVMDRTLDWRIRTMLAYPTWWTRIGWTDIRQDRPPAPGVCTVVVPLPKGTRAEASWPAHPEGWRPHANETWSIGWVVWRSPSCAG</sequence>
<feature type="transmembrane region" description="Helical" evidence="1">
    <location>
        <begin position="451"/>
        <end position="472"/>
    </location>
</feature>
<proteinExistence type="predicted"/>
<reference evidence="2 3" key="1">
    <citation type="submission" date="2019-03" db="EMBL/GenBank/DDBJ databases">
        <title>Draft genome sequences of novel Actinobacteria.</title>
        <authorList>
            <person name="Sahin N."/>
            <person name="Ay H."/>
            <person name="Saygin H."/>
        </authorList>
    </citation>
    <scope>NUCLEOTIDE SEQUENCE [LARGE SCALE GENOMIC DNA]</scope>
    <source>
        <strain evidence="2 3">H3C3</strain>
    </source>
</reference>
<feature type="transmembrane region" description="Helical" evidence="1">
    <location>
        <begin position="253"/>
        <end position="271"/>
    </location>
</feature>
<evidence type="ECO:0000256" key="1">
    <source>
        <dbReference type="SAM" id="Phobius"/>
    </source>
</evidence>
<feature type="transmembrane region" description="Helical" evidence="1">
    <location>
        <begin position="312"/>
        <end position="335"/>
    </location>
</feature>
<keyword evidence="1" id="KW-1133">Transmembrane helix</keyword>
<evidence type="ECO:0008006" key="4">
    <source>
        <dbReference type="Google" id="ProtNLM"/>
    </source>
</evidence>
<feature type="transmembrane region" description="Helical" evidence="1">
    <location>
        <begin position="347"/>
        <end position="365"/>
    </location>
</feature>
<feature type="transmembrane region" description="Helical" evidence="1">
    <location>
        <begin position="408"/>
        <end position="426"/>
    </location>
</feature>
<feature type="transmembrane region" description="Helical" evidence="1">
    <location>
        <begin position="103"/>
        <end position="126"/>
    </location>
</feature>
<feature type="transmembrane region" description="Helical" evidence="1">
    <location>
        <begin position="138"/>
        <end position="171"/>
    </location>
</feature>
<feature type="transmembrane region" description="Helical" evidence="1">
    <location>
        <begin position="479"/>
        <end position="500"/>
    </location>
</feature>
<dbReference type="RefSeq" id="WP_131895849.1">
    <property type="nucleotide sequence ID" value="NZ_SMKU01000111.1"/>
</dbReference>
<gene>
    <name evidence="2" type="ORF">E1298_21105</name>
</gene>
<comment type="caution">
    <text evidence="2">The sequence shown here is derived from an EMBL/GenBank/DDBJ whole genome shotgun (WGS) entry which is preliminary data.</text>
</comment>